<evidence type="ECO:0000256" key="11">
    <source>
        <dbReference type="PIRNR" id="PIRNR036692"/>
    </source>
</evidence>
<dbReference type="GO" id="GO:0051539">
    <property type="term" value="F:4 iron, 4 sulfur cluster binding"/>
    <property type="evidence" value="ECO:0007669"/>
    <property type="project" value="UniProtKB-UniRule"/>
</dbReference>
<dbReference type="Pfam" id="PF03315">
    <property type="entry name" value="SDH_beta"/>
    <property type="match status" value="1"/>
</dbReference>
<dbReference type="InterPro" id="IPR054480">
    <property type="entry name" value="AHAS_small-like_ACT"/>
</dbReference>
<dbReference type="InterPro" id="IPR005131">
    <property type="entry name" value="Ser_deHydtase_bsu"/>
</dbReference>
<comment type="cofactor">
    <cofactor evidence="1 12">
        <name>[4Fe-4S] cluster</name>
        <dbReference type="ChEBI" id="CHEBI:49883"/>
    </cofactor>
</comment>
<protein>
    <recommendedName>
        <fullName evidence="11">L-serine deaminase</fullName>
    </recommendedName>
</protein>
<dbReference type="GO" id="GO:0006094">
    <property type="term" value="P:gluconeogenesis"/>
    <property type="evidence" value="ECO:0007669"/>
    <property type="project" value="UniProtKB-UniRule"/>
</dbReference>
<dbReference type="InterPro" id="IPR045865">
    <property type="entry name" value="ACT-like_dom_sf"/>
</dbReference>
<reference evidence="14" key="2">
    <citation type="submission" date="2021-09" db="EMBL/GenBank/DDBJ databases">
        <authorList>
            <person name="Gilroy R."/>
        </authorList>
    </citation>
    <scope>NUCLEOTIDE SEQUENCE</scope>
    <source>
        <strain evidence="14">CHK173-2119</strain>
    </source>
</reference>
<dbReference type="CDD" id="cd04903">
    <property type="entry name" value="ACT_LSD"/>
    <property type="match status" value="1"/>
</dbReference>
<keyword evidence="6 11" id="KW-0479">Metal-binding</keyword>
<evidence type="ECO:0000256" key="10">
    <source>
        <dbReference type="ARBA" id="ARBA00049406"/>
    </source>
</evidence>
<accession>A0A921B2X5</accession>
<dbReference type="FunFam" id="3.30.1330.90:FF:000004">
    <property type="entry name" value="L-serine dehydratase, iron-sulfur-dependent subunit beta"/>
    <property type="match status" value="1"/>
</dbReference>
<evidence type="ECO:0000256" key="12">
    <source>
        <dbReference type="RuleBase" id="RU366059"/>
    </source>
</evidence>
<organism evidence="14 15">
    <name type="scientific">Lapidilactobacillus dextrinicus</name>
    <dbReference type="NCBI Taxonomy" id="51664"/>
    <lineage>
        <taxon>Bacteria</taxon>
        <taxon>Bacillati</taxon>
        <taxon>Bacillota</taxon>
        <taxon>Bacilli</taxon>
        <taxon>Lactobacillales</taxon>
        <taxon>Lactobacillaceae</taxon>
        <taxon>Lapidilactobacillus</taxon>
    </lineage>
</organism>
<dbReference type="NCBIfam" id="TIGR00719">
    <property type="entry name" value="sda_beta"/>
    <property type="match status" value="1"/>
</dbReference>
<proteinExistence type="inferred from homology"/>
<dbReference type="InterPro" id="IPR004643">
    <property type="entry name" value="Fe-S_L-Ser_bsu"/>
</dbReference>
<evidence type="ECO:0000256" key="3">
    <source>
        <dbReference type="ARBA" id="ARBA00008636"/>
    </source>
</evidence>
<dbReference type="InterPro" id="IPR029009">
    <property type="entry name" value="ASB_dom_sf"/>
</dbReference>
<evidence type="ECO:0000256" key="5">
    <source>
        <dbReference type="ARBA" id="ARBA00022485"/>
    </source>
</evidence>
<dbReference type="EMBL" id="DYXY01000072">
    <property type="protein sequence ID" value="HJE15012.1"/>
    <property type="molecule type" value="Genomic_DNA"/>
</dbReference>
<evidence type="ECO:0000259" key="13">
    <source>
        <dbReference type="PROSITE" id="PS51671"/>
    </source>
</evidence>
<dbReference type="GO" id="GO:0003941">
    <property type="term" value="F:L-serine ammonia-lyase activity"/>
    <property type="evidence" value="ECO:0007669"/>
    <property type="project" value="UniProtKB-UniRule"/>
</dbReference>
<dbReference type="RefSeq" id="WP_270330857.1">
    <property type="nucleotide sequence ID" value="NZ_JAQEIC010000005.1"/>
</dbReference>
<keyword evidence="9 11" id="KW-0456">Lyase</keyword>
<dbReference type="InterPro" id="IPR002912">
    <property type="entry name" value="ACT_dom"/>
</dbReference>
<comment type="similarity">
    <text evidence="3 11 12">Belongs to the iron-sulfur dependent L-serine dehydratase family.</text>
</comment>
<evidence type="ECO:0000256" key="1">
    <source>
        <dbReference type="ARBA" id="ARBA00001966"/>
    </source>
</evidence>
<reference evidence="14" key="1">
    <citation type="journal article" date="2021" name="PeerJ">
        <title>Extensive microbial diversity within the chicken gut microbiome revealed by metagenomics and culture.</title>
        <authorList>
            <person name="Gilroy R."/>
            <person name="Ravi A."/>
            <person name="Getino M."/>
            <person name="Pursley I."/>
            <person name="Horton D.L."/>
            <person name="Alikhan N.F."/>
            <person name="Baker D."/>
            <person name="Gharbi K."/>
            <person name="Hall N."/>
            <person name="Watson M."/>
            <person name="Adriaenssens E.M."/>
            <person name="Foster-Nyarko E."/>
            <person name="Jarju S."/>
            <person name="Secka A."/>
            <person name="Antonio M."/>
            <person name="Oren A."/>
            <person name="Chaudhuri R.R."/>
            <person name="La Ragione R."/>
            <person name="Hildebrand F."/>
            <person name="Pallen M.J."/>
        </authorList>
    </citation>
    <scope>NUCLEOTIDE SEQUENCE</scope>
    <source>
        <strain evidence="14">CHK173-2119</strain>
    </source>
</reference>
<evidence type="ECO:0000313" key="15">
    <source>
        <dbReference type="Proteomes" id="UP000774947"/>
    </source>
</evidence>
<dbReference type="AlphaFoldDB" id="A0A921B2X5"/>
<dbReference type="GO" id="GO:0046872">
    <property type="term" value="F:metal ion binding"/>
    <property type="evidence" value="ECO:0007669"/>
    <property type="project" value="UniProtKB-UniRule"/>
</dbReference>
<comment type="pathway">
    <text evidence="2 11">Carbohydrate biosynthesis; gluconeogenesis.</text>
</comment>
<evidence type="ECO:0000256" key="9">
    <source>
        <dbReference type="ARBA" id="ARBA00023239"/>
    </source>
</evidence>
<gene>
    <name evidence="14" type="primary">sdaAB</name>
    <name evidence="14" type="ORF">K8W17_02915</name>
</gene>
<dbReference type="Pfam" id="PF22629">
    <property type="entry name" value="ACT_AHAS_ss"/>
    <property type="match status" value="1"/>
</dbReference>
<dbReference type="SUPFAM" id="SSF143548">
    <property type="entry name" value="Serine metabolism enzymes domain"/>
    <property type="match status" value="1"/>
</dbReference>
<evidence type="ECO:0000256" key="4">
    <source>
        <dbReference type="ARBA" id="ARBA00022432"/>
    </source>
</evidence>
<keyword evidence="4 11" id="KW-0312">Gluconeogenesis</keyword>
<keyword evidence="8 11" id="KW-0411">Iron-sulfur</keyword>
<dbReference type="PANTHER" id="PTHR30182:SF12">
    <property type="entry name" value="L-SERINE DEHYDRATASE, BETA CHAIN-RELATED"/>
    <property type="match status" value="1"/>
</dbReference>
<dbReference type="InterPro" id="IPR051318">
    <property type="entry name" value="Fe-S_L-Ser"/>
</dbReference>
<keyword evidence="5 11" id="KW-0004">4Fe-4S</keyword>
<evidence type="ECO:0000256" key="2">
    <source>
        <dbReference type="ARBA" id="ARBA00004742"/>
    </source>
</evidence>
<dbReference type="Gene3D" id="3.30.70.260">
    <property type="match status" value="1"/>
</dbReference>
<sequence>MAEVRFNSVFDIIGPVMVGPSSSHTAGAARIGRVARNIFGEQPEKVTIYLYGSFAKTYHGHGTDMALVGGILGMEPDDADLRNSLKIAYEKGIKVGFVPKTDQTEHPNTTKIVLKKGERQLTVVGESIGGGNIRIVEIDGFKVSLSMSHPTYVIIQNDVPGVVASVTDLLNREHINISTMTVRRNGKGSQAMMIIEVDEIRHSIETELKDLPNILSARYFE</sequence>
<dbReference type="Proteomes" id="UP000774947">
    <property type="component" value="Unassembled WGS sequence"/>
</dbReference>
<name>A0A921B2X5_9LACO</name>
<dbReference type="SUPFAM" id="SSF55021">
    <property type="entry name" value="ACT-like"/>
    <property type="match status" value="1"/>
</dbReference>
<evidence type="ECO:0000256" key="7">
    <source>
        <dbReference type="ARBA" id="ARBA00023004"/>
    </source>
</evidence>
<dbReference type="PIRSF" id="PIRSF036692">
    <property type="entry name" value="SDH_B"/>
    <property type="match status" value="1"/>
</dbReference>
<keyword evidence="7 11" id="KW-0408">Iron</keyword>
<dbReference type="Gene3D" id="3.30.1330.90">
    <property type="entry name" value="D-3-phosphoglycerate dehydrogenase, domain 3"/>
    <property type="match status" value="1"/>
</dbReference>
<comment type="caution">
    <text evidence="14">The sequence shown here is derived from an EMBL/GenBank/DDBJ whole genome shotgun (WGS) entry which is preliminary data.</text>
</comment>
<evidence type="ECO:0000313" key="14">
    <source>
        <dbReference type="EMBL" id="HJE15012.1"/>
    </source>
</evidence>
<dbReference type="PANTHER" id="PTHR30182">
    <property type="entry name" value="L-SERINE DEHYDRATASE"/>
    <property type="match status" value="1"/>
</dbReference>
<evidence type="ECO:0000256" key="8">
    <source>
        <dbReference type="ARBA" id="ARBA00023014"/>
    </source>
</evidence>
<dbReference type="PROSITE" id="PS51671">
    <property type="entry name" value="ACT"/>
    <property type="match status" value="1"/>
</dbReference>
<evidence type="ECO:0000256" key="6">
    <source>
        <dbReference type="ARBA" id="ARBA00022723"/>
    </source>
</evidence>
<feature type="domain" description="ACT" evidence="13">
    <location>
        <begin position="151"/>
        <end position="221"/>
    </location>
</feature>
<comment type="catalytic activity">
    <reaction evidence="10 11 12">
        <text>L-serine = pyruvate + NH4(+)</text>
        <dbReference type="Rhea" id="RHEA:19169"/>
        <dbReference type="ChEBI" id="CHEBI:15361"/>
        <dbReference type="ChEBI" id="CHEBI:28938"/>
        <dbReference type="ChEBI" id="CHEBI:33384"/>
        <dbReference type="EC" id="4.3.1.17"/>
    </reaction>
</comment>